<organism evidence="1 2">
    <name type="scientific">Ectothiorhodospira marina</name>
    <dbReference type="NCBI Taxonomy" id="1396821"/>
    <lineage>
        <taxon>Bacteria</taxon>
        <taxon>Pseudomonadati</taxon>
        <taxon>Pseudomonadota</taxon>
        <taxon>Gammaproteobacteria</taxon>
        <taxon>Chromatiales</taxon>
        <taxon>Ectothiorhodospiraceae</taxon>
        <taxon>Ectothiorhodospira</taxon>
    </lineage>
</organism>
<dbReference type="AlphaFoldDB" id="A0A1H7HL77"/>
<sequence length="519" mass="58938">MVRFTGIPVRPARQLNTPHPGWIDLAPPFKHDREVSRPVMPVGQEIDNTRFTPRDTERFRKRVAEETRLAREMAARGDFGSGHPMAGFEIEAWLVNADESPASLNERFLARFDDPMATPELASFNVELNTQAHPLRHRVLTTLHQEIRTTWERACDTAESLDAHFLMIGILPTLMPQDLCLKNMSAMKRYRALNRQVFRSREDRPVHLDINGREHLKHDHKDVMLEAATTSFQIHLQTPLEAAHRVYNAAIAISAPMVALSANAPYLFGKDLWEETRIPVFEQAVEVGGYQDAARGPMRRVSFGSDYARESIMECFQENLDHFPPLLPMCGDTPPETFAHLRLHNGTIWRWNRPLIGFGPSGRPHIRIEHRVVPAGPTLTDSIANAAFFYGLVEDLVSTAGGAEGLIDFATAKDNFYLAARHGLESQLHWDSEERISARELILQDLLPRARRGLQHLGVTQADAHHYLEVVAERVQARTTGSHWQRAWVKTHGPDMAGLTRAYRLQQMTDEPIHQWPLP</sequence>
<dbReference type="GO" id="GO:0016879">
    <property type="term" value="F:ligase activity, forming carbon-nitrogen bonds"/>
    <property type="evidence" value="ECO:0007669"/>
    <property type="project" value="UniProtKB-ARBA"/>
</dbReference>
<accession>A0A1H7HL77</accession>
<dbReference type="EMBL" id="FOAA01000002">
    <property type="protein sequence ID" value="SEK50417.1"/>
    <property type="molecule type" value="Genomic_DNA"/>
</dbReference>
<dbReference type="PIRSF" id="PIRSF012666">
    <property type="entry name" value="UCP012666"/>
    <property type="match status" value="1"/>
</dbReference>
<evidence type="ECO:0000313" key="1">
    <source>
        <dbReference type="EMBL" id="SEK50417.1"/>
    </source>
</evidence>
<dbReference type="Proteomes" id="UP000199256">
    <property type="component" value="Unassembled WGS sequence"/>
</dbReference>
<proteinExistence type="predicted"/>
<dbReference type="InterPro" id="IPR016602">
    <property type="entry name" value="UCP012666"/>
</dbReference>
<keyword evidence="2" id="KW-1185">Reference proteome</keyword>
<evidence type="ECO:0000313" key="2">
    <source>
        <dbReference type="Proteomes" id="UP000199256"/>
    </source>
</evidence>
<reference evidence="2" key="1">
    <citation type="submission" date="2016-10" db="EMBL/GenBank/DDBJ databases">
        <authorList>
            <person name="Varghese N."/>
            <person name="Submissions S."/>
        </authorList>
    </citation>
    <scope>NUCLEOTIDE SEQUENCE [LARGE SCALE GENOMIC DNA]</scope>
    <source>
        <strain evidence="2">DSM 241</strain>
    </source>
</reference>
<name>A0A1H7HL77_9GAMM</name>
<dbReference type="SUPFAM" id="SSF55931">
    <property type="entry name" value="Glutamine synthetase/guanido kinase"/>
    <property type="match status" value="1"/>
</dbReference>
<evidence type="ECO:0008006" key="3">
    <source>
        <dbReference type="Google" id="ProtNLM"/>
    </source>
</evidence>
<dbReference type="Gene3D" id="3.30.590.20">
    <property type="match status" value="1"/>
</dbReference>
<dbReference type="STRING" id="1396821.SAMN05444515_102186"/>
<dbReference type="RefSeq" id="WP_342707674.1">
    <property type="nucleotide sequence ID" value="NZ_FOAA01000002.1"/>
</dbReference>
<dbReference type="InterPro" id="IPR006336">
    <property type="entry name" value="GCS2"/>
</dbReference>
<dbReference type="PANTHER" id="PTHR36510">
    <property type="entry name" value="GLUTAMATE--CYSTEINE LIGASE 2-RELATED"/>
    <property type="match status" value="1"/>
</dbReference>
<protein>
    <recommendedName>
        <fullName evidence="3">Gamma-glutamyl:cysteine ligase YbdK, ATP-grasp superfamily</fullName>
    </recommendedName>
</protein>
<dbReference type="Pfam" id="PF04107">
    <property type="entry name" value="GCS2"/>
    <property type="match status" value="1"/>
</dbReference>
<dbReference type="InterPro" id="IPR050141">
    <property type="entry name" value="GCL_type2/YbdK_subfam"/>
</dbReference>
<dbReference type="PANTHER" id="PTHR36510:SF3">
    <property type="entry name" value="CONSERVED PROTEIN"/>
    <property type="match status" value="1"/>
</dbReference>
<dbReference type="InterPro" id="IPR014746">
    <property type="entry name" value="Gln_synth/guanido_kin_cat_dom"/>
</dbReference>
<gene>
    <name evidence="1" type="ORF">SAMN05444515_102186</name>
</gene>